<evidence type="ECO:0000313" key="3">
    <source>
        <dbReference type="EMBL" id="KAK5599709.1"/>
    </source>
</evidence>
<dbReference type="InterPro" id="IPR007110">
    <property type="entry name" value="Ig-like_dom"/>
</dbReference>
<dbReference type="SMART" id="SM00409">
    <property type="entry name" value="IG"/>
    <property type="match status" value="2"/>
</dbReference>
<dbReference type="AlphaFoldDB" id="A0AAV9QTR2"/>
<organism evidence="3 4">
    <name type="scientific">Crenichthys baileyi</name>
    <name type="common">White River springfish</name>
    <dbReference type="NCBI Taxonomy" id="28760"/>
    <lineage>
        <taxon>Eukaryota</taxon>
        <taxon>Metazoa</taxon>
        <taxon>Chordata</taxon>
        <taxon>Craniata</taxon>
        <taxon>Vertebrata</taxon>
        <taxon>Euteleostomi</taxon>
        <taxon>Actinopterygii</taxon>
        <taxon>Neopterygii</taxon>
        <taxon>Teleostei</taxon>
        <taxon>Neoteleostei</taxon>
        <taxon>Acanthomorphata</taxon>
        <taxon>Ovalentaria</taxon>
        <taxon>Atherinomorphae</taxon>
        <taxon>Cyprinodontiformes</taxon>
        <taxon>Goodeidae</taxon>
        <taxon>Crenichthys</taxon>
    </lineage>
</organism>
<protein>
    <recommendedName>
        <fullName evidence="2">Ig-like domain-containing protein</fullName>
    </recommendedName>
</protein>
<name>A0AAV9QTR2_9TELE</name>
<dbReference type="PANTHER" id="PTHR46013:SF4">
    <property type="entry name" value="B-CELL RECEPTOR CD22-RELATED"/>
    <property type="match status" value="1"/>
</dbReference>
<gene>
    <name evidence="3" type="ORF">CRENBAI_016744</name>
</gene>
<keyword evidence="1" id="KW-0732">Signal</keyword>
<dbReference type="SUPFAM" id="SSF48726">
    <property type="entry name" value="Immunoglobulin"/>
    <property type="match status" value="2"/>
</dbReference>
<dbReference type="InterPro" id="IPR036179">
    <property type="entry name" value="Ig-like_dom_sf"/>
</dbReference>
<sequence>MIWTLLLLFVGGVFSNQCSVEYRQPHMCAVRGSSVIFFCFFNNIKKQEVKRFAWSHARSSKTYYILSHSQNVFKRFEYTGDKEHNCSMKIHKVELIDAGKYLFRYNNNKRCLTKHLSLSIVDLNILVQSSSGDAIKEGDSVNLTCINGCDDEDASSLFTWFKDGEAINEGPVLHLSNVSSKHSGNYTCSLKNQKGTTSGVARVDVEYGPKNTSVLMRSSKTVVLICCSDAQPPVQNYSWFKIVDGQMLKVGHQVEMLPVQGVATTIIAVCRLTKKKKRAQKAEHQEEIQRTDNVNRLMCDDSRRSQAVIDLQVEETTAEIIYASIDFRKTRRSNPKQQDYQSETVIYSTVCREQLLNRSNRASS</sequence>
<reference evidence="3 4" key="1">
    <citation type="submission" date="2021-06" db="EMBL/GenBank/DDBJ databases">
        <authorList>
            <person name="Palmer J.M."/>
        </authorList>
    </citation>
    <scope>NUCLEOTIDE SEQUENCE [LARGE SCALE GENOMIC DNA]</scope>
    <source>
        <strain evidence="3 4">MEX-2019</strain>
        <tissue evidence="3">Muscle</tissue>
    </source>
</reference>
<keyword evidence="4" id="KW-1185">Reference proteome</keyword>
<dbReference type="Pfam" id="PF13895">
    <property type="entry name" value="Ig_2"/>
    <property type="match status" value="1"/>
</dbReference>
<feature type="chain" id="PRO_5043855258" description="Ig-like domain-containing protein" evidence="1">
    <location>
        <begin position="16"/>
        <end position="364"/>
    </location>
</feature>
<dbReference type="Gene3D" id="2.60.40.10">
    <property type="entry name" value="Immunoglobulins"/>
    <property type="match status" value="2"/>
</dbReference>
<comment type="caution">
    <text evidence="3">The sequence shown here is derived from an EMBL/GenBank/DDBJ whole genome shotgun (WGS) entry which is preliminary data.</text>
</comment>
<evidence type="ECO:0000259" key="2">
    <source>
        <dbReference type="PROSITE" id="PS50835"/>
    </source>
</evidence>
<feature type="signal peptide" evidence="1">
    <location>
        <begin position="1"/>
        <end position="15"/>
    </location>
</feature>
<dbReference type="PANTHER" id="PTHR46013">
    <property type="entry name" value="VASCULAR CELL ADHESION MOLECULE 1"/>
    <property type="match status" value="1"/>
</dbReference>
<dbReference type="SMART" id="SM00408">
    <property type="entry name" value="IGc2"/>
    <property type="match status" value="1"/>
</dbReference>
<dbReference type="EMBL" id="JAHHUM010002918">
    <property type="protein sequence ID" value="KAK5599709.1"/>
    <property type="molecule type" value="Genomic_DNA"/>
</dbReference>
<dbReference type="InterPro" id="IPR003598">
    <property type="entry name" value="Ig_sub2"/>
</dbReference>
<evidence type="ECO:0000313" key="4">
    <source>
        <dbReference type="Proteomes" id="UP001311232"/>
    </source>
</evidence>
<evidence type="ECO:0000256" key="1">
    <source>
        <dbReference type="SAM" id="SignalP"/>
    </source>
</evidence>
<feature type="domain" description="Ig-like" evidence="2">
    <location>
        <begin position="135"/>
        <end position="206"/>
    </location>
</feature>
<accession>A0AAV9QTR2</accession>
<dbReference type="InterPro" id="IPR003599">
    <property type="entry name" value="Ig_sub"/>
</dbReference>
<dbReference type="InterPro" id="IPR013783">
    <property type="entry name" value="Ig-like_fold"/>
</dbReference>
<dbReference type="PROSITE" id="PS50835">
    <property type="entry name" value="IG_LIKE"/>
    <property type="match status" value="1"/>
</dbReference>
<dbReference type="Proteomes" id="UP001311232">
    <property type="component" value="Unassembled WGS sequence"/>
</dbReference>
<proteinExistence type="predicted"/>